<gene>
    <name evidence="2" type="primary">PARPA_03981.1 scaffold 10833</name>
</gene>
<dbReference type="GO" id="GO:0006508">
    <property type="term" value="P:proteolysis"/>
    <property type="evidence" value="ECO:0007669"/>
    <property type="project" value="InterPro"/>
</dbReference>
<dbReference type="GO" id="GO:0004190">
    <property type="term" value="F:aspartic-type endopeptidase activity"/>
    <property type="evidence" value="ECO:0007669"/>
    <property type="project" value="UniProtKB-KW"/>
</dbReference>
<keyword evidence="3" id="KW-1185">Reference proteome</keyword>
<dbReference type="AlphaFoldDB" id="A0A0B7N4D9"/>
<keyword evidence="1" id="KW-0064">Aspartyl protease</keyword>
<proteinExistence type="predicted"/>
<dbReference type="InterPro" id="IPR001969">
    <property type="entry name" value="Aspartic_peptidase_AS"/>
</dbReference>
<dbReference type="PROSITE" id="PS00141">
    <property type="entry name" value="ASP_PROTEASE"/>
    <property type="match status" value="1"/>
</dbReference>
<dbReference type="Gene3D" id="2.40.70.10">
    <property type="entry name" value="Acid Proteases"/>
    <property type="match status" value="1"/>
</dbReference>
<reference evidence="2 3" key="1">
    <citation type="submission" date="2014-09" db="EMBL/GenBank/DDBJ databases">
        <authorList>
            <person name="Ellenberger Sabrina"/>
        </authorList>
    </citation>
    <scope>NUCLEOTIDE SEQUENCE [LARGE SCALE GENOMIC DNA]</scope>
    <source>
        <strain evidence="2 3">CBS 412.66</strain>
    </source>
</reference>
<dbReference type="Proteomes" id="UP000054107">
    <property type="component" value="Unassembled WGS sequence"/>
</dbReference>
<dbReference type="STRING" id="35722.A0A0B7N4D9"/>
<accession>A0A0B7N4D9</accession>
<sequence>ECLLRDDKKQRRLTANKKLQSNNRPCKYCKEPNWTTKHNLVCKKINGNKKKGARKTIVPVPREEKDDDNMDTDIDDSASEDQNLTFAAMHIKDNCEYQYLNEPPTNILSKNSIILPITPENNKVKVRTHFLLDTGSSLSCISPKLAKILDVTIKKQTTGFIKTCKKDNVVDRIGTTEQSIKITYNSRQCSSKFEIFDIFNDIDVVIVMDLIMKIEITISNMAMDWEDDNNLEIPPIEPNPCKPNDSPYGTPAERDHFLQEIAPYIEANKNIDPKAYCNIPGS</sequence>
<keyword evidence="1" id="KW-0378">Hydrolase</keyword>
<dbReference type="InterPro" id="IPR021109">
    <property type="entry name" value="Peptidase_aspartic_dom_sf"/>
</dbReference>
<evidence type="ECO:0000256" key="1">
    <source>
        <dbReference type="ARBA" id="ARBA00022750"/>
    </source>
</evidence>
<evidence type="ECO:0000313" key="2">
    <source>
        <dbReference type="EMBL" id="CEP10313.1"/>
    </source>
</evidence>
<name>A0A0B7N4D9_9FUNG</name>
<dbReference type="OrthoDB" id="2300292at2759"/>
<protein>
    <submittedName>
        <fullName evidence="2">Uncharacterized protein</fullName>
    </submittedName>
</protein>
<dbReference type="EMBL" id="LN723787">
    <property type="protein sequence ID" value="CEP10313.1"/>
    <property type="molecule type" value="Genomic_DNA"/>
</dbReference>
<organism evidence="2 3">
    <name type="scientific">Parasitella parasitica</name>
    <dbReference type="NCBI Taxonomy" id="35722"/>
    <lineage>
        <taxon>Eukaryota</taxon>
        <taxon>Fungi</taxon>
        <taxon>Fungi incertae sedis</taxon>
        <taxon>Mucoromycota</taxon>
        <taxon>Mucoromycotina</taxon>
        <taxon>Mucoromycetes</taxon>
        <taxon>Mucorales</taxon>
        <taxon>Mucorineae</taxon>
        <taxon>Mucoraceae</taxon>
        <taxon>Parasitella</taxon>
    </lineage>
</organism>
<feature type="non-terminal residue" evidence="2">
    <location>
        <position position="1"/>
    </location>
</feature>
<keyword evidence="1" id="KW-0645">Protease</keyword>
<evidence type="ECO:0000313" key="3">
    <source>
        <dbReference type="Proteomes" id="UP000054107"/>
    </source>
</evidence>
<feature type="non-terminal residue" evidence="2">
    <location>
        <position position="282"/>
    </location>
</feature>